<keyword evidence="12" id="KW-1185">Reference proteome</keyword>
<evidence type="ECO:0000256" key="8">
    <source>
        <dbReference type="ARBA" id="ARBA00023303"/>
    </source>
</evidence>
<keyword evidence="8" id="KW-0407">Ion channel</keyword>
<feature type="transmembrane region" description="Helical" evidence="9">
    <location>
        <begin position="756"/>
        <end position="776"/>
    </location>
</feature>
<name>A0A8J2WMN1_9CRUS</name>
<evidence type="ECO:0000313" key="12">
    <source>
        <dbReference type="Proteomes" id="UP000789390"/>
    </source>
</evidence>
<evidence type="ECO:0000256" key="2">
    <source>
        <dbReference type="ARBA" id="ARBA00022448"/>
    </source>
</evidence>
<sequence length="778" mass="87277">MKATVNISDDGKEDAIIIVLNNNVQQCQLPIADIGGIIESKENAGQEPGEKSNALGGITINATADAADADSTPSKVQSDIGRTKSIAPPSGNRTAVTPFTVGKTIKSNAGYQIGRRKELFEKRKRISDFALVFSLFGIIVMVIESELACYGFYTKSSVYSSSLKMLISVSTVFLLGLIVTYHVFEVQIFLVQNCVNDWRIAMTWQRICQISFELLVCAVHPIPGKPKFFWAMDEISDVAGSKWVPNDVALSLPMFLRLYLIGRVMLLHSKLFTDTTSRSIAAFNHIAFDTRFIIKTLMTICPGTVLLVLVGSLWIIVSWTMQQCERYHNEEHENLLNTMWMIVITFLTIGYGDIFPRTYCGRGIAVATGFMGAGCTALLVAVLTNKLELTQAEKHVNNLMRNTQLSKELKNAAANVLRETWLTYKYTKLCANQGRVRAHQRKFLLAIHSLRKVKLDRRKLMDNTGTDSAKITQNTITEIAEIVSEMNTRQKVMFERLDMLEKKLNVLQETVGALPETQFCYQIVDQTPATGRFGTGTLFLLIPSNKSNSLANMNIWLITSVFLMFSLISVMVDCTFFLLHMSYYVIAHYIQLLFIHFDVTEDGEIQMNKFKRNAENMKILKRSAQIFDSICRASSELNFIFSIPVLFLLTFKFITVVTVAFACIFNFLHENTALENGTYPFPFVFITEWIRILVILASADMPVNQVRLLRERISAVLSSSGSSQDQTLADNVVPITVLLQIDEDRVRLTAAGLFKVGMHLIPALTGAVVTYMVILLQN</sequence>
<evidence type="ECO:0000256" key="5">
    <source>
        <dbReference type="ARBA" id="ARBA00022989"/>
    </source>
</evidence>
<proteinExistence type="predicted"/>
<feature type="transmembrane region" description="Helical" evidence="9">
    <location>
        <begin position="679"/>
        <end position="699"/>
    </location>
</feature>
<feature type="transmembrane region" description="Helical" evidence="9">
    <location>
        <begin position="292"/>
        <end position="315"/>
    </location>
</feature>
<evidence type="ECO:0000256" key="6">
    <source>
        <dbReference type="ARBA" id="ARBA00023065"/>
    </source>
</evidence>
<keyword evidence="5 9" id="KW-1133">Transmembrane helix</keyword>
<evidence type="ECO:0000256" key="7">
    <source>
        <dbReference type="ARBA" id="ARBA00023136"/>
    </source>
</evidence>
<dbReference type="Pfam" id="PF07885">
    <property type="entry name" value="Ion_trans_2"/>
    <property type="match status" value="1"/>
</dbReference>
<dbReference type="GO" id="GO:0050909">
    <property type="term" value="P:sensory perception of taste"/>
    <property type="evidence" value="ECO:0007669"/>
    <property type="project" value="InterPro"/>
</dbReference>
<comment type="subcellular location">
    <subcellularLocation>
        <location evidence="1">Cell membrane</location>
        <topology evidence="1">Multi-pass membrane protein</topology>
    </subcellularLocation>
</comment>
<dbReference type="OrthoDB" id="73653at2759"/>
<dbReference type="GO" id="GO:0005516">
    <property type="term" value="F:calmodulin binding"/>
    <property type="evidence" value="ECO:0007669"/>
    <property type="project" value="InterPro"/>
</dbReference>
<reference evidence="11" key="1">
    <citation type="submission" date="2021-11" db="EMBL/GenBank/DDBJ databases">
        <authorList>
            <person name="Schell T."/>
        </authorList>
    </citation>
    <scope>NUCLEOTIDE SEQUENCE</scope>
    <source>
        <strain evidence="11">M5</strain>
    </source>
</reference>
<feature type="transmembrane region" description="Helical" evidence="9">
    <location>
        <begin position="364"/>
        <end position="384"/>
    </location>
</feature>
<dbReference type="Pfam" id="PF03530">
    <property type="entry name" value="SK_channel"/>
    <property type="match status" value="1"/>
</dbReference>
<feature type="transmembrane region" description="Helical" evidence="9">
    <location>
        <begin position="555"/>
        <end position="579"/>
    </location>
</feature>
<comment type="caution">
    <text evidence="11">The sequence shown here is derived from an EMBL/GenBank/DDBJ whole genome shotgun (WGS) entry which is preliminary data.</text>
</comment>
<feature type="transmembrane region" description="Helical" evidence="9">
    <location>
        <begin position="335"/>
        <end position="352"/>
    </location>
</feature>
<dbReference type="AlphaFoldDB" id="A0A8J2WMN1"/>
<dbReference type="SUPFAM" id="SSF81327">
    <property type="entry name" value="Small-conductance potassium channel"/>
    <property type="match status" value="1"/>
</dbReference>
<keyword evidence="4 9" id="KW-0812">Transmembrane</keyword>
<dbReference type="Pfam" id="PF08395">
    <property type="entry name" value="7tm_7"/>
    <property type="match status" value="1"/>
</dbReference>
<evidence type="ECO:0000256" key="4">
    <source>
        <dbReference type="ARBA" id="ARBA00022692"/>
    </source>
</evidence>
<gene>
    <name evidence="11" type="ORF">DGAL_LOCUS12253</name>
</gene>
<feature type="transmembrane region" description="Helical" evidence="9">
    <location>
        <begin position="639"/>
        <end position="667"/>
    </location>
</feature>
<evidence type="ECO:0000256" key="1">
    <source>
        <dbReference type="ARBA" id="ARBA00004651"/>
    </source>
</evidence>
<keyword evidence="7 9" id="KW-0472">Membrane</keyword>
<dbReference type="SUPFAM" id="SSF81324">
    <property type="entry name" value="Voltage-gated potassium channels"/>
    <property type="match status" value="1"/>
</dbReference>
<dbReference type="InterPro" id="IPR036122">
    <property type="entry name" value="CaM-bd_dom_sf"/>
</dbReference>
<dbReference type="Pfam" id="PF02888">
    <property type="entry name" value="CaMBD"/>
    <property type="match status" value="1"/>
</dbReference>
<accession>A0A8J2WMN1</accession>
<dbReference type="InterPro" id="IPR004178">
    <property type="entry name" value="CaM-bd_dom"/>
</dbReference>
<dbReference type="InterPro" id="IPR013604">
    <property type="entry name" value="7TM_chemorcpt"/>
</dbReference>
<protein>
    <recommendedName>
        <fullName evidence="10">Calmodulin-binding domain-containing protein</fullName>
    </recommendedName>
</protein>
<dbReference type="InterPro" id="IPR015449">
    <property type="entry name" value="K_chnl_Ca-activ_SK"/>
</dbReference>
<dbReference type="Proteomes" id="UP000789390">
    <property type="component" value="Unassembled WGS sequence"/>
</dbReference>
<keyword evidence="6" id="KW-0406">Ion transport</keyword>
<evidence type="ECO:0000313" key="11">
    <source>
        <dbReference type="EMBL" id="CAH0108846.1"/>
    </source>
</evidence>
<dbReference type="GO" id="GO:0005886">
    <property type="term" value="C:plasma membrane"/>
    <property type="evidence" value="ECO:0007669"/>
    <property type="project" value="UniProtKB-SubCell"/>
</dbReference>
<dbReference type="GO" id="GO:0016286">
    <property type="term" value="F:small conductance calcium-activated potassium channel activity"/>
    <property type="evidence" value="ECO:0007669"/>
    <property type="project" value="InterPro"/>
</dbReference>
<feature type="domain" description="Calmodulin-binding" evidence="10">
    <location>
        <begin position="402"/>
        <end position="475"/>
    </location>
</feature>
<dbReference type="SMART" id="SM01053">
    <property type="entry name" value="CaMBD"/>
    <property type="match status" value="1"/>
</dbReference>
<feature type="transmembrane region" description="Helical" evidence="9">
    <location>
        <begin position="129"/>
        <end position="153"/>
    </location>
</feature>
<dbReference type="Gene3D" id="1.10.287.70">
    <property type="match status" value="2"/>
</dbReference>
<dbReference type="PANTHER" id="PTHR10153">
    <property type="entry name" value="SMALL CONDUCTANCE CALCIUM-ACTIVATED POTASSIUM CHANNEL"/>
    <property type="match status" value="1"/>
</dbReference>
<keyword evidence="3" id="KW-1003">Cell membrane</keyword>
<keyword evidence="2" id="KW-0813">Transport</keyword>
<feature type="transmembrane region" description="Helical" evidence="9">
    <location>
        <begin position="165"/>
        <end position="184"/>
    </location>
</feature>
<evidence type="ECO:0000256" key="9">
    <source>
        <dbReference type="SAM" id="Phobius"/>
    </source>
</evidence>
<dbReference type="InterPro" id="IPR013099">
    <property type="entry name" value="K_chnl_dom"/>
</dbReference>
<organism evidence="11 12">
    <name type="scientific">Daphnia galeata</name>
    <dbReference type="NCBI Taxonomy" id="27404"/>
    <lineage>
        <taxon>Eukaryota</taxon>
        <taxon>Metazoa</taxon>
        <taxon>Ecdysozoa</taxon>
        <taxon>Arthropoda</taxon>
        <taxon>Crustacea</taxon>
        <taxon>Branchiopoda</taxon>
        <taxon>Diplostraca</taxon>
        <taxon>Cladocera</taxon>
        <taxon>Anomopoda</taxon>
        <taxon>Daphniidae</taxon>
        <taxon>Daphnia</taxon>
    </lineage>
</organism>
<dbReference type="EMBL" id="CAKKLH010000288">
    <property type="protein sequence ID" value="CAH0108846.1"/>
    <property type="molecule type" value="Genomic_DNA"/>
</dbReference>
<evidence type="ECO:0000259" key="10">
    <source>
        <dbReference type="SMART" id="SM01053"/>
    </source>
</evidence>
<dbReference type="PRINTS" id="PR01451">
    <property type="entry name" value="SKCHANNEL"/>
</dbReference>
<evidence type="ECO:0000256" key="3">
    <source>
        <dbReference type="ARBA" id="ARBA00022475"/>
    </source>
</evidence>